<accession>B8GV21</accession>
<reference evidence="7 8" key="1">
    <citation type="journal article" date="2011" name="Stand. Genomic Sci.">
        <title>Complete genome sequence of 'Thioalkalivibrio sulfidophilus' HL-EbGr7.</title>
        <authorList>
            <person name="Muyzer G."/>
            <person name="Sorokin D.Y."/>
            <person name="Mavromatis K."/>
            <person name="Lapidus A."/>
            <person name="Clum A."/>
            <person name="Ivanova N."/>
            <person name="Pati A."/>
            <person name="d'Haeseleer P."/>
            <person name="Woyke T."/>
            <person name="Kyrpides N.C."/>
        </authorList>
    </citation>
    <scope>NUCLEOTIDE SEQUENCE [LARGE SCALE GENOMIC DNA]</scope>
    <source>
        <strain evidence="7 8">HL-EbGR7</strain>
    </source>
</reference>
<dbReference type="eggNOG" id="COG0840">
    <property type="taxonomic scope" value="Bacteria"/>
</dbReference>
<dbReference type="PANTHER" id="PTHR35936:SF17">
    <property type="entry name" value="ARGININE-BINDING EXTRACELLULAR PROTEIN ARTP"/>
    <property type="match status" value="1"/>
</dbReference>
<evidence type="ECO:0000313" key="7">
    <source>
        <dbReference type="EMBL" id="ACL73367.1"/>
    </source>
</evidence>
<sequence length="612" mass="67199">MLQLLRSLTLLGAFNPDTAGSEAPPADPVPVDSASTSAEPLPVPSAVQLMALARRLLEHAEQGSASLAQRMDEMDQRSSTLKIALDAAETQMQQSLHSAEALEGEIATGVQDTQRHIGEGLARIDGELTRRLAETTQIVSLIEGIANELNLLAINAAIEAAHAERHGATFGVVAERIRELAGSTRSHAQRIKEQLDFGDLHEALERFQQDTGDTLGALADSTSASTRRQLGNFQHMHAHLESVRDNNKVIFEVLGQSQSAVERVAGKTRWSRSLLAEGTTALEQGGEPALTRLLQDRDLLRAPDFDRLAEIRRRGVLRVAIEPDFKGLSFRRRPGDPLQGLDADYARAFARWLGVECQFLECPWDQCTELLAAGRAPGEPEADLVWSALPPNASYRDVAFSESYTYLPYALARRKGDTRISGIADLEGRVLGCINDPAAFDTLAGAGLRWPANQDQPGGRVRLANLVAYSDQGRIHDCLADGLVDAFAVDRPIYWWACYGEDSPWRGQIELLPAPISASPWYYAAGVSAEPSGYHLLAALNRFIGEFRGSPERRAIEQRWQGQLLDGTQSYRQEPGDLPGETELRERYLDHCQRLGIEPRTAEDADPRRLSA</sequence>
<dbReference type="AlphaFoldDB" id="B8GV21"/>
<dbReference type="GO" id="GO:0016020">
    <property type="term" value="C:membrane"/>
    <property type="evidence" value="ECO:0007669"/>
    <property type="project" value="InterPro"/>
</dbReference>
<dbReference type="SMART" id="SM00062">
    <property type="entry name" value="PBPb"/>
    <property type="match status" value="1"/>
</dbReference>
<evidence type="ECO:0000259" key="6">
    <source>
        <dbReference type="PROSITE" id="PS50111"/>
    </source>
</evidence>
<dbReference type="EMBL" id="CP001339">
    <property type="protein sequence ID" value="ACL73367.1"/>
    <property type="molecule type" value="Genomic_DNA"/>
</dbReference>
<dbReference type="PANTHER" id="PTHR35936">
    <property type="entry name" value="MEMBRANE-BOUND LYTIC MUREIN TRANSGLYCOSYLASE F"/>
    <property type="match status" value="1"/>
</dbReference>
<evidence type="ECO:0000313" key="8">
    <source>
        <dbReference type="Proteomes" id="UP000002383"/>
    </source>
</evidence>
<proteinExistence type="inferred from homology"/>
<name>B8GV21_THISH</name>
<feature type="coiled-coil region" evidence="4">
    <location>
        <begin position="57"/>
        <end position="105"/>
    </location>
</feature>
<dbReference type="GO" id="GO:0006935">
    <property type="term" value="P:chemotaxis"/>
    <property type="evidence" value="ECO:0007669"/>
    <property type="project" value="UniProtKB-ARBA"/>
</dbReference>
<dbReference type="Proteomes" id="UP000002383">
    <property type="component" value="Chromosome"/>
</dbReference>
<protein>
    <submittedName>
        <fullName evidence="7">Methyl-accepting chemotaxis sensory transducer</fullName>
    </submittedName>
</protein>
<dbReference type="SUPFAM" id="SSF53850">
    <property type="entry name" value="Periplasmic binding protein-like II"/>
    <property type="match status" value="1"/>
</dbReference>
<dbReference type="InterPro" id="IPR004089">
    <property type="entry name" value="MCPsignal_dom"/>
</dbReference>
<evidence type="ECO:0000256" key="3">
    <source>
        <dbReference type="PROSITE-ProRule" id="PRU00284"/>
    </source>
</evidence>
<gene>
    <name evidence="7" type="ordered locus">Tgr7_2287</name>
</gene>
<dbReference type="GO" id="GO:0007165">
    <property type="term" value="P:signal transduction"/>
    <property type="evidence" value="ECO:0007669"/>
    <property type="project" value="UniProtKB-KW"/>
</dbReference>
<evidence type="ECO:0000256" key="4">
    <source>
        <dbReference type="SAM" id="Coils"/>
    </source>
</evidence>
<dbReference type="Gene3D" id="1.10.287.950">
    <property type="entry name" value="Methyl-accepting chemotaxis protein"/>
    <property type="match status" value="1"/>
</dbReference>
<dbReference type="InterPro" id="IPR001638">
    <property type="entry name" value="Solute-binding_3/MltF_N"/>
</dbReference>
<feature type="domain" description="Methyl-accepting transducer" evidence="6">
    <location>
        <begin position="45"/>
        <end position="195"/>
    </location>
</feature>
<evidence type="ECO:0000256" key="2">
    <source>
        <dbReference type="ARBA" id="ARBA00022729"/>
    </source>
</evidence>
<dbReference type="Pfam" id="PF00015">
    <property type="entry name" value="MCPsignal"/>
    <property type="match status" value="1"/>
</dbReference>
<keyword evidence="3" id="KW-0807">Transducer</keyword>
<comment type="similarity">
    <text evidence="1">Belongs to the bacterial solute-binding protein 3 family.</text>
</comment>
<keyword evidence="4" id="KW-0175">Coiled coil</keyword>
<dbReference type="eggNOG" id="COG0834">
    <property type="taxonomic scope" value="Bacteria"/>
</dbReference>
<dbReference type="Pfam" id="PF00497">
    <property type="entry name" value="SBP_bac_3"/>
    <property type="match status" value="1"/>
</dbReference>
<evidence type="ECO:0000256" key="5">
    <source>
        <dbReference type="SAM" id="MobiDB-lite"/>
    </source>
</evidence>
<dbReference type="KEGG" id="tgr:Tgr7_2287"/>
<dbReference type="Gene3D" id="3.40.190.10">
    <property type="entry name" value="Periplasmic binding protein-like II"/>
    <property type="match status" value="1"/>
</dbReference>
<organism evidence="7 8">
    <name type="scientific">Thioalkalivibrio sulfidiphilus (strain HL-EbGR7)</name>
    <dbReference type="NCBI Taxonomy" id="396588"/>
    <lineage>
        <taxon>Bacteria</taxon>
        <taxon>Pseudomonadati</taxon>
        <taxon>Pseudomonadota</taxon>
        <taxon>Gammaproteobacteria</taxon>
        <taxon>Chromatiales</taxon>
        <taxon>Ectothiorhodospiraceae</taxon>
        <taxon>Thioalkalivibrio</taxon>
    </lineage>
</organism>
<keyword evidence="8" id="KW-1185">Reference proteome</keyword>
<dbReference type="HOGENOM" id="CLU_446133_0_0_6"/>
<evidence type="ECO:0000256" key="1">
    <source>
        <dbReference type="ARBA" id="ARBA00010333"/>
    </source>
</evidence>
<dbReference type="STRING" id="396588.Tgr7_2287"/>
<dbReference type="PROSITE" id="PS50111">
    <property type="entry name" value="CHEMOTAXIS_TRANSDUC_2"/>
    <property type="match status" value="1"/>
</dbReference>
<dbReference type="RefSeq" id="WP_012638843.1">
    <property type="nucleotide sequence ID" value="NC_011901.1"/>
</dbReference>
<dbReference type="SUPFAM" id="SSF58104">
    <property type="entry name" value="Methyl-accepting chemotaxis protein (MCP) signaling domain"/>
    <property type="match status" value="1"/>
</dbReference>
<feature type="region of interest" description="Disordered" evidence="5">
    <location>
        <begin position="16"/>
        <end position="40"/>
    </location>
</feature>
<keyword evidence="2" id="KW-0732">Signal</keyword>